<dbReference type="InterPro" id="IPR039424">
    <property type="entry name" value="SBP_5"/>
</dbReference>
<dbReference type="SUPFAM" id="SSF53850">
    <property type="entry name" value="Periplasmic binding protein-like II"/>
    <property type="match status" value="1"/>
</dbReference>
<keyword evidence="3" id="KW-0732">Signal</keyword>
<name>A0AAC9BIY7_9RALS</name>
<dbReference type="EMBL" id="CP012605">
    <property type="protein sequence ID" value="ANH73488.1"/>
    <property type="molecule type" value="Genomic_DNA"/>
</dbReference>
<proteinExistence type="inferred from homology"/>
<evidence type="ECO:0000256" key="3">
    <source>
        <dbReference type="ARBA" id="ARBA00022729"/>
    </source>
</evidence>
<dbReference type="GO" id="GO:0015833">
    <property type="term" value="P:peptide transport"/>
    <property type="evidence" value="ECO:0007669"/>
    <property type="project" value="TreeGrafter"/>
</dbReference>
<evidence type="ECO:0000259" key="4">
    <source>
        <dbReference type="Pfam" id="PF00496"/>
    </source>
</evidence>
<dbReference type="GO" id="GO:1904680">
    <property type="term" value="F:peptide transmembrane transporter activity"/>
    <property type="evidence" value="ECO:0007669"/>
    <property type="project" value="TreeGrafter"/>
</dbReference>
<feature type="domain" description="Solute-binding protein family 5" evidence="4">
    <location>
        <begin position="3"/>
        <end position="110"/>
    </location>
</feature>
<dbReference type="InterPro" id="IPR000914">
    <property type="entry name" value="SBP_5_dom"/>
</dbReference>
<organism evidence="5 6">
    <name type="scientific">Ralstonia insidiosa</name>
    <dbReference type="NCBI Taxonomy" id="190721"/>
    <lineage>
        <taxon>Bacteria</taxon>
        <taxon>Pseudomonadati</taxon>
        <taxon>Pseudomonadota</taxon>
        <taxon>Betaproteobacteria</taxon>
        <taxon>Burkholderiales</taxon>
        <taxon>Burkholderiaceae</taxon>
        <taxon>Ralstonia</taxon>
    </lineage>
</organism>
<protein>
    <submittedName>
        <fullName evidence="5">Bacterial extracellular solute-binding, 5 Middle family protein</fullName>
    </submittedName>
</protein>
<dbReference type="PANTHER" id="PTHR30290">
    <property type="entry name" value="PERIPLASMIC BINDING COMPONENT OF ABC TRANSPORTER"/>
    <property type="match status" value="1"/>
</dbReference>
<evidence type="ECO:0000256" key="2">
    <source>
        <dbReference type="ARBA" id="ARBA00022448"/>
    </source>
</evidence>
<dbReference type="PANTHER" id="PTHR30290:SF9">
    <property type="entry name" value="OLIGOPEPTIDE-BINDING PROTEIN APPA"/>
    <property type="match status" value="1"/>
</dbReference>
<dbReference type="Proteomes" id="UP000077927">
    <property type="component" value="Chromosome 1"/>
</dbReference>
<evidence type="ECO:0000256" key="1">
    <source>
        <dbReference type="ARBA" id="ARBA00005695"/>
    </source>
</evidence>
<comment type="similarity">
    <text evidence="1">Belongs to the bacterial solute-binding protein 5 family.</text>
</comment>
<dbReference type="KEGG" id="rin:ACS15_1241"/>
<dbReference type="AlphaFoldDB" id="A0AAC9BIY7"/>
<gene>
    <name evidence="5" type="ORF">ACS15_1241</name>
</gene>
<accession>A0AAC9BIY7</accession>
<dbReference type="Gene3D" id="3.10.105.10">
    <property type="entry name" value="Dipeptide-binding Protein, Domain 3"/>
    <property type="match status" value="1"/>
</dbReference>
<keyword evidence="2" id="KW-0813">Transport</keyword>
<evidence type="ECO:0000313" key="5">
    <source>
        <dbReference type="EMBL" id="ANH73488.1"/>
    </source>
</evidence>
<dbReference type="Pfam" id="PF00496">
    <property type="entry name" value="SBP_bac_5"/>
    <property type="match status" value="1"/>
</dbReference>
<evidence type="ECO:0000313" key="6">
    <source>
        <dbReference type="Proteomes" id="UP000077927"/>
    </source>
</evidence>
<reference evidence="5 6" key="1">
    <citation type="submission" date="2015-09" db="EMBL/GenBank/DDBJ databases">
        <authorList>
            <person name="Xu Y."/>
            <person name="Nagy A."/>
            <person name="Liu N.T."/>
            <person name="Nou X."/>
        </authorList>
    </citation>
    <scope>NUCLEOTIDE SEQUENCE [LARGE SCALE GENOMIC DNA]</scope>
    <source>
        <strain evidence="5 6">FC1138</strain>
    </source>
</reference>
<sequence>MPADTYGYNPDVKNIAYDPAQAKKLLADAGFPQGFNLVMHVPNDRYPQGPETAQAVAQFWSRIGVKTKVEVVPWSVYSGRANKNDYAMSMLAWGNGTGEASYALVNVLATVDTKKGLGASNWGHYSNPAVDNALNASTEEFNVEKRAAILRHSVKLVSDDVGVLPLFHYQNVWAAKKGLKVAPMTSDRTAAQMVTKDGK</sequence>